<dbReference type="PANTHER" id="PTHR43162">
    <property type="match status" value="1"/>
</dbReference>
<protein>
    <submittedName>
        <fullName evidence="2">NAD-dependent epimerase/dehydratase family protein</fullName>
    </submittedName>
</protein>
<proteinExistence type="predicted"/>
<dbReference type="InterPro" id="IPR036291">
    <property type="entry name" value="NAD(P)-bd_dom_sf"/>
</dbReference>
<reference evidence="2 3" key="1">
    <citation type="journal article" date="2019" name="J. Ind. Microbiol. Biotechnol.">
        <title>The complete genomic sequence of Streptomyces spectabilis NRRL-2792 and identification of secondary metabolite biosynthetic gene clusters.</title>
        <authorList>
            <person name="Sinha A."/>
            <person name="Phillips-Salemka S."/>
            <person name="Niraula T.A."/>
            <person name="Short K.A."/>
            <person name="Niraula N.P."/>
        </authorList>
    </citation>
    <scope>NUCLEOTIDE SEQUENCE [LARGE SCALE GENOMIC DNA]</scope>
    <source>
        <strain evidence="2 3">NRRL 2792</strain>
    </source>
</reference>
<feature type="domain" description="NAD(P)-binding" evidence="1">
    <location>
        <begin position="6"/>
        <end position="177"/>
    </location>
</feature>
<name>A0A516R5P6_STRST</name>
<gene>
    <name evidence="2" type="ORF">FH965_10585</name>
</gene>
<dbReference type="Gene3D" id="3.40.50.720">
    <property type="entry name" value="NAD(P)-binding Rossmann-like Domain"/>
    <property type="match status" value="1"/>
</dbReference>
<dbReference type="EMBL" id="CP040916">
    <property type="protein sequence ID" value="QDQ10975.1"/>
    <property type="molecule type" value="Genomic_DNA"/>
</dbReference>
<dbReference type="AlphaFoldDB" id="A0A516R5P6"/>
<dbReference type="InterPro" id="IPR051604">
    <property type="entry name" value="Ergot_Alk_Oxidoreductase"/>
</dbReference>
<dbReference type="Pfam" id="PF13460">
    <property type="entry name" value="NAD_binding_10"/>
    <property type="match status" value="1"/>
</dbReference>
<dbReference type="PANTHER" id="PTHR43162:SF1">
    <property type="entry name" value="PRESTALK A DIFFERENTIATION PROTEIN A"/>
    <property type="match status" value="1"/>
</dbReference>
<accession>A0A516R5P6</accession>
<organism evidence="2 3">
    <name type="scientific">Streptomyces spectabilis</name>
    <dbReference type="NCBI Taxonomy" id="68270"/>
    <lineage>
        <taxon>Bacteria</taxon>
        <taxon>Bacillati</taxon>
        <taxon>Actinomycetota</taxon>
        <taxon>Actinomycetes</taxon>
        <taxon>Kitasatosporales</taxon>
        <taxon>Streptomycetaceae</taxon>
        <taxon>Streptomyces</taxon>
    </lineage>
</organism>
<evidence type="ECO:0000259" key="1">
    <source>
        <dbReference type="Pfam" id="PF13460"/>
    </source>
</evidence>
<dbReference type="RefSeq" id="WP_144002885.1">
    <property type="nucleotide sequence ID" value="NZ_CP040916.1"/>
</dbReference>
<evidence type="ECO:0000313" key="2">
    <source>
        <dbReference type="EMBL" id="QDQ10975.1"/>
    </source>
</evidence>
<dbReference type="SUPFAM" id="SSF51735">
    <property type="entry name" value="NAD(P)-binding Rossmann-fold domains"/>
    <property type="match status" value="1"/>
</dbReference>
<evidence type="ECO:0000313" key="3">
    <source>
        <dbReference type="Proteomes" id="UP000316806"/>
    </source>
</evidence>
<dbReference type="Proteomes" id="UP000316806">
    <property type="component" value="Chromosome"/>
</dbReference>
<sequence length="282" mass="30135">MIVVTGATGNVGSALVTQLTAADTPVRALVRDPHRAHLPATADVTRLTVSAEPADMTAQFDGADALFLHASVTGEHTTAFLAAARAAGVRHVTVLSSIAVEDDPAHDTFIHTWHRALEQDVRDSGLDWTFLRPGVFATNTLQWAWQIHEGDTVRGPYAKSVLSPIHEADIAAVARHSLLERHHGTAHVLTGPEAITTEDQIAAIAHAIGRPLTYTEIPPHDVVPEMFPLIPADMVPGFVASLAATLDTAPALTTTVETVTGTPARTYAQWARDHADDFRTTS</sequence>
<dbReference type="InterPro" id="IPR016040">
    <property type="entry name" value="NAD(P)-bd_dom"/>
</dbReference>